<sequence>GDRVEAARVAEVTVPAAAGPVEIDRAKAVHAEGLRRFIAAYLPDQRRFDV</sequence>
<evidence type="ECO:0000313" key="2">
    <source>
        <dbReference type="Proteomes" id="UP000003465"/>
    </source>
</evidence>
<dbReference type="EMBL" id="AEAG01002499">
    <property type="protein sequence ID" value="EGH26561.1"/>
    <property type="molecule type" value="Genomic_DNA"/>
</dbReference>
<feature type="non-terminal residue" evidence="1">
    <location>
        <position position="50"/>
    </location>
</feature>
<protein>
    <submittedName>
        <fullName evidence="1">Uncharacterized protein</fullName>
    </submittedName>
</protein>
<gene>
    <name evidence="1" type="ORF">PSYMO_35944</name>
</gene>
<accession>A0A656GM09</accession>
<dbReference type="AlphaFoldDB" id="A0A656GM09"/>
<feature type="non-terminal residue" evidence="1">
    <location>
        <position position="1"/>
    </location>
</feature>
<evidence type="ECO:0000313" key="1">
    <source>
        <dbReference type="EMBL" id="EGH26561.1"/>
    </source>
</evidence>
<dbReference type="Proteomes" id="UP000003465">
    <property type="component" value="Unassembled WGS sequence"/>
</dbReference>
<proteinExistence type="predicted"/>
<reference evidence="1 2" key="1">
    <citation type="journal article" date="2011" name="PLoS Pathog.">
        <title>Dynamic evolution of pathogenicity revealed by sequencing and comparative genomics of 19 Pseudomonas syringae isolates.</title>
        <authorList>
            <person name="Baltrus D.A."/>
            <person name="Nishimura M.T."/>
            <person name="Romanchuk A."/>
            <person name="Chang J.H."/>
            <person name="Mukhtar M.S."/>
            <person name="Cherkis K."/>
            <person name="Roach J."/>
            <person name="Grant S.R."/>
            <person name="Jones C.D."/>
            <person name="Dangl J.L."/>
        </authorList>
    </citation>
    <scope>NUCLEOTIDE SEQUENCE [LARGE SCALE GENOMIC DNA]</scope>
    <source>
        <strain evidence="1 2">301020</strain>
    </source>
</reference>
<comment type="caution">
    <text evidence="1">The sequence shown here is derived from an EMBL/GenBank/DDBJ whole genome shotgun (WGS) entry which is preliminary data.</text>
</comment>
<name>A0A656GM09_PSEA0</name>
<organism evidence="1 2">
    <name type="scientific">Pseudomonas amygdali pv. mori str. 301020</name>
    <dbReference type="NCBI Taxonomy" id="629261"/>
    <lineage>
        <taxon>Bacteria</taxon>
        <taxon>Pseudomonadati</taxon>
        <taxon>Pseudomonadota</taxon>
        <taxon>Gammaproteobacteria</taxon>
        <taxon>Pseudomonadales</taxon>
        <taxon>Pseudomonadaceae</taxon>
        <taxon>Pseudomonas</taxon>
        <taxon>Pseudomonas amygdali</taxon>
    </lineage>
</organism>